<reference evidence="1" key="1">
    <citation type="submission" date="2022-04" db="EMBL/GenBank/DDBJ databases">
        <title>Chromosome-scale genome assembly of Holotrichia oblita Faldermann.</title>
        <authorList>
            <person name="Rongchong L."/>
        </authorList>
    </citation>
    <scope>NUCLEOTIDE SEQUENCE</scope>
    <source>
        <strain evidence="1">81SQS9</strain>
    </source>
</reference>
<evidence type="ECO:0000313" key="1">
    <source>
        <dbReference type="EMBL" id="KAI4471494.1"/>
    </source>
</evidence>
<evidence type="ECO:0000313" key="2">
    <source>
        <dbReference type="Proteomes" id="UP001056778"/>
    </source>
</evidence>
<keyword evidence="2" id="KW-1185">Reference proteome</keyword>
<protein>
    <submittedName>
        <fullName evidence="1">Ran binding protein</fullName>
    </submittedName>
</protein>
<comment type="caution">
    <text evidence="1">The sequence shown here is derived from an EMBL/GenBank/DDBJ whole genome shotgun (WGS) entry which is preliminary data.</text>
</comment>
<gene>
    <name evidence="1" type="ORF">MML48_1g14193</name>
</gene>
<accession>A0ACB9TXL1</accession>
<proteinExistence type="predicted"/>
<sequence>MIEICIQDSSCFIFDIKDWEVLRTKYRIIGEILGNNFCIPSLPLQLLAEEAITLKRKGIATFVTYPKLKEAPSDEDYKIFSEFKENLTTGLKSVYRKVRKNQIENVIDNIVCGKRKKGDTRSKDDIFEDELNKSCEINDDTALWPIFCCSLNKGRGIEISENVIVSKTTSAKIEIYANLWNKGYYITAGNKFGGDFLLYLGDPILHHARNLRCFAFAKLYFKVGDFEQARRYVTIYLNVKPESAEAQQLLGRVLEKLGKMDAALEAYRTSLDLDPKQNKLVLKVCELLASDNVNFDQSGIRYFCERAQSIDPNNPSIFLLKEKLILSEGKDPNDVTKLLLKEVEERPKDFNRRIRLLRHYLQNSQIKEAYEHVKSIDERIHQLGWYETVAEVLIKYQHDTLKKNLNWEFWMLLIGVLEKLVDLSLDERSIHVKSSNGYVNPLFNLDQSLKIAAENIQDCPDKNLAQEFLNHYRGQLCLHFITLVYKQAKQELIKYKEAAQITLPLLFAAYHTQPLDLQSIWVSHAAENYKLLIKRWNREAAFRCSQTGHMLLAQSKDRKSTVLEKGAQCSSGLWREQLLKRIFITRDHQSKIKSSYFATCNQLVELVIRLPELNELAKYDDVAQLVYPDSLHHYIWIGLNRNLPSFKCTVFDGLPYSYKNLNNCSAESLNVLDIQAFIYCAILCAQQQLEDQKYNIYYPSDKPNVVPAAVTSQLGTQNQAKFINAAYKMFTNDYSCDFSEVRLTLIRGIETIRCVGNHALDVKVLVKLAKIFAERSKTLEKSTEIEQNDARAELYWKTALPLLEKLKNNQTLSYAPNRLFECKSKEMSLSEIQTYIDDGRLFNAIQFMKKKDHERALSLFEGLKDPYSSFYQAQIYKMKAEEQTSRSKESVTSEMRSQNIILLSRARDCLYLTFDRLRDPSVDRRHPLNTQLGTEIDKIERMLSRIDPDTSLNRNECDGMSDENMSSLGSVGDQFNYTYGNSSFVNGNLTPKNENFNLNSTPLRLDTSRREARPSPERLDAQLRQLLASKDTAVNHILEQNKFMMESHRALLDEIRGFKDAVNNLTWTVDEMKGFKTTVDDIKDLQKSMDELKVSVDDLKNVTDDVLKMKKEIADLKKDTMKIKSNQISDEDLYGLDEEYSSDYNAAMNSNIAAGLTPNLYPTLGRLPQPNSLPYGPALYHSMYPMLHYSGLGLPQTGSLAYAPENQLADFRAINNLSQTLGPSTAFPTPGFSQTGLPQGLPPPGISQGFIGLPPNLLQTQGLPQNPLIQTSLGQSPHSNPIIPSTSAFSTITNTNIPNQGVFSTSVHNLTSTANILTTVASSFLANTISNKAPPINVVITSSDPLPSTKSVPQPILSVTIPPQHLKGGQQKSQPHNYQIQMPVSTTVTAPSVINQPPLAISTQSILSNVPPPIYSSIEPQNKNVSLGVAIEKSLNQSFGNTSLKQDGNKSNVSSTSIEDHDPCPDFKPIIPLPDEVPVNTGEENEVPLFVERAKLFRYANKEWRERGVGVLKLLKDNNTGKVRILMRRDQVHKICANHFLTKDMTLTQVRGNEKAYIWAANDFADQEIVLETLCVRFRTAEAGQRFQKAFEDAKRNLPDSIEAEKSDKPKEEPVIVPKASESVPVTLMGGFVFTSTPTFKPKATSPTNVEIIPKEVVKPSPFASFSFSKPATTIPSTIAFSPVVTDFKTVQSNVEILDIPPHKANSVNSANVTDISECDLEEYESPVDFKPIIPLPELVEVKTGEENAEILFEQKAKLLRFHQPSKEWKERGVGLMKILKYDDNTVRLIMRREQVHKVCCNHQLLKSTSFTYMPKNPKALSWYAQDFSDGALSPEMFAIKFKTEDQTKLFHNMILSTQSKLNDNNYYIGEDKKPDKASGETKKGDKKAKADTEPKKVEVSPTNKQSGWGDKYKPKLGSWACKTCFVVNDAKTNHCVACDSPKNDMVAKNELNSGSQFSFGVKSPNPTPTTFFTATPETKDQSLKTESKEANSSWGNAFKPPADSWECTVCLIRNSKDDLYCISCESPKDNTVPSKEPTTKGINLDTPGFSFNFGIPSVSTASTVSTTTTTHASSTNVSFTFGTPITKSPATTFSFGSTLPENKQFTFTIKSDKKPDSPSTETKKDTGKFVFGSPQKHTFDFTPRSPRRHSSGHGEEESEGSYVEEEEDNIYFKPVIPLPDKVDVKTGEELEDVLYCHRAKLFRFTDGEWKERGIGDIKVLKKPDTGKLRVVMRREQVLKICLNHMLTRDIVYTPKDDKTWLFSAPDFSEGEIQRKQFCIRFKNAEIAKDFKKSIDTALDASTETRSESDDSDVEIVFETKVTPEEEEEARRLGLPPKFMAYRQLEDCKCDECKKDDVLLKELFSAKSKFSKESTNETSFLSPLNTTPESSLFGTPKSNLTFSTPNFDKTKNTTTTSFGSLLNTPVESTKDEESVKSLLLKPSLFASTQLDTTNKPVTSFSSPGLVNAATNQPIFGKKPDEKASLTGSNSLSSFTFTLKSDNQSSPNFSNMFGNKTPLTTSSAFNTSSTSSIFASPLTTSNNTGTIFGGSNTSTGNGFFAGNSQIFNSSGKIFGENKAGATITTPTSTPTLFTATTTALASGDNTKSAVAPPVFDTSMFGSNTQKNDGKMFGSTQIFGTSQNKTTFGTSAATLSFGSTTTPATGAPLDCTVSSSKLEEKKFDDFLKFDPNLNFASLAKESSSTPTFSKPAADGDTTPFAFIGAGAPVFGGKKAVNSPKVKDKNDSTTEEKQDENTSVDEEYDPHYEPIVPLPEAIAVLTGEEDETMLFNERAKLFRYDVDLKEWKERGIGQLKILYHPQNHTYRLLLRREQVHKVVLNQLITPDLFLQPMSTNEKAWCWGGYNYSEDDHCLEKLAARFKNTELIGLHAYNCPVQRYNENGAGKKLYSIYLVSYVTLMFKEKCILNEQIGGEWKPVGSGTIIIFYDSEIYGTRINFSDDCNVLSNTLIGLNTAMKLHENTCTWRAVEWANNLYQWRELQAVFESEEMAERFHLTYQEGVTYAEQSDIFDNIPQYIDPE</sequence>
<name>A0ACB9TXL1_HOLOL</name>
<dbReference type="EMBL" id="CM043015">
    <property type="protein sequence ID" value="KAI4471494.1"/>
    <property type="molecule type" value="Genomic_DNA"/>
</dbReference>
<organism evidence="1 2">
    <name type="scientific">Holotrichia oblita</name>
    <name type="common">Chafer beetle</name>
    <dbReference type="NCBI Taxonomy" id="644536"/>
    <lineage>
        <taxon>Eukaryota</taxon>
        <taxon>Metazoa</taxon>
        <taxon>Ecdysozoa</taxon>
        <taxon>Arthropoda</taxon>
        <taxon>Hexapoda</taxon>
        <taxon>Insecta</taxon>
        <taxon>Pterygota</taxon>
        <taxon>Neoptera</taxon>
        <taxon>Endopterygota</taxon>
        <taxon>Coleoptera</taxon>
        <taxon>Polyphaga</taxon>
        <taxon>Scarabaeiformia</taxon>
        <taxon>Scarabaeidae</taxon>
        <taxon>Melolonthinae</taxon>
        <taxon>Holotrichia</taxon>
    </lineage>
</organism>
<dbReference type="Proteomes" id="UP001056778">
    <property type="component" value="Chromosome 1"/>
</dbReference>